<sequence length="1871" mass="204919">MATLVQSAEMETLGGQSSTGTSPTSANPSQHFNDSKFYLLVVIGEIITEDHLKCAIADIERGIRSWDTNLIDCNLDQELKLFVSRHSARFSADVKGQRILHHKSNILETVVLINPSDEAVSTEARLMISDTARHKLLVLCGQCSENSGELILQSGAFSFFNFIDIFTDQEIGELLSTIHPANKANLTLSCPQQGEWKNSNLEKHNLQDFIHMKLNSTLILPEMEGLSEFTEYLSESVEIPTPFEMLEPPTSGGFLKLSKPCCYIFPAGNGDSALFAVNGFNMLINGGSDRKSCFWKLVRHLDRVDSILMTHIGDDNLPGINSMLQRKVAEQEEEQSQGSTANSDWVKNMISPDIGIVFVNLPENLDNPDPNYRVRRSFEEAAFTQQFLTKLNLRLEPLQRPVGNTIEPLILFQKMGVGKLEMYVLSPSKNSKEMQHFMKQWTGSEKDTASILLPNGKESEFPVSYLTSISSLIVWHPANPSDKVVRVLFPGNATQHHVFEGLEKLKHLDFLKQPVVTQKAMSSNMPSTPTLKQAKMKHRTDSKESLKSTPRPSPSRSIRKDSKEEAPEKVEKVVKKDSKVSVEKKKEVKKEVAKKDDTPKHEVKKDEKVKKEEAKKVIKKDIRRDSPMKEKKEEKKDIKKDVKRPVKDIKKSSAVGGEKSPTPKPKPLKKEASKKDAGTPSKLKDKGKPKVTKKDTKGESPKLAVSAAAVAEDPEVVRSLMSTPEDLTKDFEELKAEELVEDDATVQHIKEEEAVMIHHEEIMQNKESPEALESLDEGITTTEVEGDNEETPEEQVDKGKLIGSVSEKFEDEGTVMEETSEGGDYEEKQEMEEVYEPQRVEPNKDKLTPSEDELQNRKDEVKQVDSVKDDDDDVTCKNEESLHITVSIHEEMFPVGFESSTTSDDENRDEPPEDYTVSSGLTQSTIEISSVPTPMDDMSTPKDIASDENISDESPSQDFGRFGKSASGEFDRKKPSPLQDLPLSDHSHSDPTEGHDYNHSASTISPPSPLEEDKFNKGFLTAGKLEGFATAKESCDTDSTRLSSTSITSPLVRSPSVDRKDNFDSPSLFASPIELSTTMAGSPAAPVDPFISPEYKILEGANSPQSSGHTPYFQSPVDEKAGAIAPMSEDKAQGPVIVEVTSDKEESSNRSTPEPERFSAVEKVMSSSKSPPPTEPDSPTKMEKSDFQKTGDSVLSSAPMSKQESDTSPFTAFQDESKMSISDGTTSKSETPLEEVVAEDTFSHLASASTASLATSSLPEPTTDSPSLHAEVGSPHSTEVDDSFSVSVVQTPTAFQEAEGSPTKEDSPRPMSISPDISPKMKSRTQDAKSPEHSTMSIEFGQDSSDHSLALDFSKQSPEHLSVGGTSRATENGPTEVDYSPSDGTDERPSENRNSAAEKPFLFEESYSILATSSTPSDASQSTPSVTTPCQMTEMLHAAPEQTDKSPVTTKASSLTHSPHSNEPSPVLGSPSAKDSYSPISPSVESITNTSHTQQKYDKSPSPPKAAFPSSTFSYSKEDTFSPAKETNPFKCEDSTPEAKSPVSPKVPCPSYLPLSSDPCHYNSACGSRDPDSIKKSPFAPSKTDVDLCLVTSCEFRHPKTELSPSFINPSPMEYFINEENAMEEEKLLTKSAGGPPPPGDPPPVALKDSAPSSGHHDVCMVDPDALKAEENLHNANTDGGENPKKKKLIKKSSSPARKTTLSKVKDTKTASPKKSVGEGKDAKNATNTSASRGVKSATSGTGSGKVSGGAALPNCPPMYMDLVYIPNHCNAKNVDAEFFKRVRSSYYVVSGNDPTAHEPSRSVLDALLEGKAQWGNNLQVTLIPTHDTDVMREWYQETHDKQQELNIMVLASSSTVVMQDESFPACKIEM</sequence>
<dbReference type="PANTHER" id="PTHR13843:SF5">
    <property type="entry name" value="MICROTUBULE-ASSOCIATED PROTEIN 1B"/>
    <property type="match status" value="1"/>
</dbReference>
<feature type="compositionally biased region" description="Pro residues" evidence="1">
    <location>
        <begin position="1635"/>
        <end position="1645"/>
    </location>
</feature>
<feature type="region of interest" description="Disordered" evidence="1">
    <location>
        <begin position="890"/>
        <end position="1017"/>
    </location>
</feature>
<gene>
    <name evidence="4" type="ORF">KUDE01_021886</name>
</gene>
<keyword evidence="5" id="KW-1185">Reference proteome</keyword>
<feature type="compositionally biased region" description="Polar residues" evidence="1">
    <location>
        <begin position="1190"/>
        <end position="1211"/>
    </location>
</feature>
<dbReference type="InterPro" id="IPR056617">
    <property type="entry name" value="MAP1B/S_N"/>
</dbReference>
<feature type="region of interest" description="Disordered" evidence="1">
    <location>
        <begin position="1622"/>
        <end position="1660"/>
    </location>
</feature>
<dbReference type="GO" id="GO:0030425">
    <property type="term" value="C:dendrite"/>
    <property type="evidence" value="ECO:0007669"/>
    <property type="project" value="TreeGrafter"/>
</dbReference>
<feature type="compositionally biased region" description="Acidic residues" evidence="1">
    <location>
        <begin position="784"/>
        <end position="794"/>
    </location>
</feature>
<feature type="domain" description="Microtubule-associated protein 1B/S N-terminal" evidence="2">
    <location>
        <begin position="39"/>
        <end position="235"/>
    </location>
</feature>
<feature type="compositionally biased region" description="Basic and acidic residues" evidence="1">
    <location>
        <begin position="1178"/>
        <end position="1189"/>
    </location>
</feature>
<dbReference type="Proteomes" id="UP001228049">
    <property type="component" value="Unassembled WGS sequence"/>
</dbReference>
<dbReference type="GO" id="GO:0045202">
    <property type="term" value="C:synapse"/>
    <property type="evidence" value="ECO:0007669"/>
    <property type="project" value="TreeGrafter"/>
</dbReference>
<feature type="compositionally biased region" description="Polar residues" evidence="1">
    <location>
        <begin position="916"/>
        <end position="932"/>
    </location>
</feature>
<evidence type="ECO:0000313" key="5">
    <source>
        <dbReference type="Proteomes" id="UP001228049"/>
    </source>
</evidence>
<dbReference type="GO" id="GO:0000226">
    <property type="term" value="P:microtubule cytoskeleton organization"/>
    <property type="evidence" value="ECO:0007669"/>
    <property type="project" value="InterPro"/>
</dbReference>
<feature type="compositionally biased region" description="Basic and acidic residues" evidence="1">
    <location>
        <begin position="836"/>
        <end position="867"/>
    </location>
</feature>
<evidence type="ECO:0000259" key="3">
    <source>
        <dbReference type="Pfam" id="PF25281"/>
    </source>
</evidence>
<dbReference type="GO" id="GO:0016358">
    <property type="term" value="P:dendrite development"/>
    <property type="evidence" value="ECO:0007669"/>
    <property type="project" value="TreeGrafter"/>
</dbReference>
<reference evidence="4" key="1">
    <citation type="submission" date="2023-04" db="EMBL/GenBank/DDBJ databases">
        <title>Chromosome-level genome of Chaenocephalus aceratus.</title>
        <authorList>
            <person name="Park H."/>
        </authorList>
    </citation>
    <scope>NUCLEOTIDE SEQUENCE</scope>
    <source>
        <strain evidence="4">DE</strain>
        <tissue evidence="4">Muscle</tissue>
    </source>
</reference>
<feature type="region of interest" description="Disordered" evidence="1">
    <location>
        <begin position="1031"/>
        <end position="1066"/>
    </location>
</feature>
<dbReference type="GO" id="GO:0043025">
    <property type="term" value="C:neuronal cell body"/>
    <property type="evidence" value="ECO:0007669"/>
    <property type="project" value="TreeGrafter"/>
</dbReference>
<feature type="domain" description="Microtubule-associated protein 1A/B/S-like MBL-like" evidence="3">
    <location>
        <begin position="240"/>
        <end position="522"/>
    </location>
</feature>
<organism evidence="4 5">
    <name type="scientific">Dissostichus eleginoides</name>
    <name type="common">Patagonian toothfish</name>
    <name type="synonym">Dissostichus amissus</name>
    <dbReference type="NCBI Taxonomy" id="100907"/>
    <lineage>
        <taxon>Eukaryota</taxon>
        <taxon>Metazoa</taxon>
        <taxon>Chordata</taxon>
        <taxon>Craniata</taxon>
        <taxon>Vertebrata</taxon>
        <taxon>Euteleostomi</taxon>
        <taxon>Actinopterygii</taxon>
        <taxon>Neopterygii</taxon>
        <taxon>Teleostei</taxon>
        <taxon>Neoteleostei</taxon>
        <taxon>Acanthomorphata</taxon>
        <taxon>Eupercaria</taxon>
        <taxon>Perciformes</taxon>
        <taxon>Notothenioidei</taxon>
        <taxon>Nototheniidae</taxon>
        <taxon>Dissostichus</taxon>
    </lineage>
</organism>
<dbReference type="GO" id="GO:0005829">
    <property type="term" value="C:cytosol"/>
    <property type="evidence" value="ECO:0007669"/>
    <property type="project" value="TreeGrafter"/>
</dbReference>
<dbReference type="PANTHER" id="PTHR13843">
    <property type="entry name" value="MICROTUBULE-ASSOCIATED PROTEIN"/>
    <property type="match status" value="1"/>
</dbReference>
<dbReference type="GO" id="GO:0003779">
    <property type="term" value="F:actin binding"/>
    <property type="evidence" value="ECO:0007669"/>
    <property type="project" value="TreeGrafter"/>
</dbReference>
<feature type="compositionally biased region" description="Polar residues" evidence="1">
    <location>
        <begin position="1284"/>
        <end position="1294"/>
    </location>
</feature>
<feature type="region of interest" description="Disordered" evidence="1">
    <location>
        <begin position="1096"/>
        <end position="1234"/>
    </location>
</feature>
<feature type="compositionally biased region" description="Acidic residues" evidence="1">
    <location>
        <begin position="809"/>
        <end position="835"/>
    </location>
</feature>
<dbReference type="GO" id="GO:0007409">
    <property type="term" value="P:axonogenesis"/>
    <property type="evidence" value="ECO:0007669"/>
    <property type="project" value="TreeGrafter"/>
</dbReference>
<feature type="compositionally biased region" description="Polar residues" evidence="1">
    <location>
        <begin position="1102"/>
        <end position="1113"/>
    </location>
</feature>
<comment type="caution">
    <text evidence="4">The sequence shown here is derived from an EMBL/GenBank/DDBJ whole genome shotgun (WGS) entry which is preliminary data.</text>
</comment>
<feature type="compositionally biased region" description="Polar residues" evidence="1">
    <location>
        <begin position="1040"/>
        <end position="1051"/>
    </location>
</feature>
<dbReference type="InterPro" id="IPR026074">
    <property type="entry name" value="MAP1"/>
</dbReference>
<feature type="region of interest" description="Disordered" evidence="1">
    <location>
        <begin position="761"/>
        <end position="878"/>
    </location>
</feature>
<evidence type="ECO:0000256" key="1">
    <source>
        <dbReference type="SAM" id="MobiDB-lite"/>
    </source>
</evidence>
<evidence type="ECO:0000259" key="2">
    <source>
        <dbReference type="Pfam" id="PF23415"/>
    </source>
</evidence>
<feature type="compositionally biased region" description="Basic and acidic residues" evidence="1">
    <location>
        <begin position="558"/>
        <end position="651"/>
    </location>
</feature>
<feature type="compositionally biased region" description="Acidic residues" evidence="1">
    <location>
        <begin position="903"/>
        <end position="913"/>
    </location>
</feature>
<dbReference type="Pfam" id="PF23415">
    <property type="entry name" value="MAPB1_N"/>
    <property type="match status" value="1"/>
</dbReference>
<feature type="compositionally biased region" description="Basic and acidic residues" evidence="1">
    <location>
        <begin position="983"/>
        <end position="998"/>
    </location>
</feature>
<feature type="compositionally biased region" description="Polar residues" evidence="1">
    <location>
        <begin position="1219"/>
        <end position="1230"/>
    </location>
</feature>
<dbReference type="Pfam" id="PF25281">
    <property type="entry name" value="MBL_MAP1B"/>
    <property type="match status" value="1"/>
</dbReference>
<feature type="compositionally biased region" description="Basic and acidic residues" evidence="1">
    <location>
        <begin position="1141"/>
        <end position="1160"/>
    </location>
</feature>
<feature type="compositionally biased region" description="Polar residues" evidence="1">
    <location>
        <begin position="518"/>
        <end position="531"/>
    </location>
</feature>
<feature type="compositionally biased region" description="Polar residues" evidence="1">
    <location>
        <begin position="1473"/>
        <end position="1494"/>
    </location>
</feature>
<feature type="compositionally biased region" description="Polar residues" evidence="1">
    <location>
        <begin position="1445"/>
        <end position="1464"/>
    </location>
</feature>
<feature type="region of interest" description="Disordered" evidence="1">
    <location>
        <begin position="1246"/>
        <end position="1547"/>
    </location>
</feature>
<feature type="compositionally biased region" description="Basic and acidic residues" evidence="1">
    <location>
        <begin position="668"/>
        <end position="700"/>
    </location>
</feature>
<feature type="compositionally biased region" description="Low complexity" evidence="1">
    <location>
        <begin position="547"/>
        <end position="556"/>
    </location>
</feature>
<dbReference type="GO" id="GO:0008017">
    <property type="term" value="F:microtubule binding"/>
    <property type="evidence" value="ECO:0007669"/>
    <property type="project" value="InterPro"/>
</dbReference>
<dbReference type="EMBL" id="JASDAP010000022">
    <property type="protein sequence ID" value="KAK1883560.1"/>
    <property type="molecule type" value="Genomic_DNA"/>
</dbReference>
<dbReference type="InterPro" id="IPR057480">
    <property type="entry name" value="MAP1A/B/S-like_MBL"/>
</dbReference>
<protein>
    <submittedName>
        <fullName evidence="4">Microtubule-associated protein 1B</fullName>
    </submittedName>
</protein>
<dbReference type="GO" id="GO:0005875">
    <property type="term" value="C:microtubule associated complex"/>
    <property type="evidence" value="ECO:0007669"/>
    <property type="project" value="TreeGrafter"/>
</dbReference>
<proteinExistence type="predicted"/>
<feature type="compositionally biased region" description="Low complexity" evidence="1">
    <location>
        <begin position="1246"/>
        <end position="1258"/>
    </location>
</feature>
<dbReference type="GO" id="GO:0005874">
    <property type="term" value="C:microtubule"/>
    <property type="evidence" value="ECO:0007669"/>
    <property type="project" value="InterPro"/>
</dbReference>
<feature type="region of interest" description="Disordered" evidence="1">
    <location>
        <begin position="518"/>
        <end position="710"/>
    </location>
</feature>
<evidence type="ECO:0000313" key="4">
    <source>
        <dbReference type="EMBL" id="KAK1883560.1"/>
    </source>
</evidence>
<dbReference type="GO" id="GO:0031114">
    <property type="term" value="P:regulation of microtubule depolymerization"/>
    <property type="evidence" value="ECO:0007669"/>
    <property type="project" value="TreeGrafter"/>
</dbReference>
<feature type="compositionally biased region" description="Polar residues" evidence="1">
    <location>
        <begin position="1409"/>
        <end position="1431"/>
    </location>
</feature>
<feature type="region of interest" description="Disordered" evidence="1">
    <location>
        <begin position="1674"/>
        <end position="1749"/>
    </location>
</feature>
<accession>A0AAD9BGU1</accession>
<name>A0AAD9BGU1_DISEL</name>
<feature type="compositionally biased region" description="Polar residues" evidence="1">
    <location>
        <begin position="1364"/>
        <end position="1373"/>
    </location>
</feature>